<keyword evidence="2" id="KW-1185">Reference proteome</keyword>
<organism evidence="1 2">
    <name type="scientific">Dermatophagoides farinae</name>
    <name type="common">American house dust mite</name>
    <dbReference type="NCBI Taxonomy" id="6954"/>
    <lineage>
        <taxon>Eukaryota</taxon>
        <taxon>Metazoa</taxon>
        <taxon>Ecdysozoa</taxon>
        <taxon>Arthropoda</taxon>
        <taxon>Chelicerata</taxon>
        <taxon>Arachnida</taxon>
        <taxon>Acari</taxon>
        <taxon>Acariformes</taxon>
        <taxon>Sarcoptiformes</taxon>
        <taxon>Astigmata</taxon>
        <taxon>Psoroptidia</taxon>
        <taxon>Analgoidea</taxon>
        <taxon>Pyroglyphidae</taxon>
        <taxon>Dermatophagoidinae</taxon>
        <taxon>Dermatophagoides</taxon>
    </lineage>
</organism>
<dbReference type="AlphaFoldDB" id="A0A922I7V7"/>
<gene>
    <name evidence="1" type="ORF">DERF_000062</name>
</gene>
<evidence type="ECO:0000313" key="2">
    <source>
        <dbReference type="Proteomes" id="UP000790347"/>
    </source>
</evidence>
<evidence type="ECO:0000313" key="1">
    <source>
        <dbReference type="EMBL" id="KAH9525932.1"/>
    </source>
</evidence>
<name>A0A922I7V7_DERFA</name>
<comment type="caution">
    <text evidence="1">The sequence shown here is derived from an EMBL/GenBank/DDBJ whole genome shotgun (WGS) entry which is preliminary data.</text>
</comment>
<dbReference type="Proteomes" id="UP000790347">
    <property type="component" value="Unassembled WGS sequence"/>
</dbReference>
<sequence length="211" mass="25052">MMHVCLHTYLERDFSIIEELLKRPPYSNNGQILIEESEYDDMCAKINELKQCYERMMSACISYVQYDHMKRVIRTLRSLYENLCGQSFLIRYLIEGGYCIEYVRRESICLDSNPKNKIPSLPERLRWPLSLTSMFRFEIGHQICPYLSSFNQCLSPLIDQRCPETTRELWNTSMKSLLNNWCSNHGIIPEFFASNLIIILSSHLIFLHWFL</sequence>
<protein>
    <submittedName>
        <fullName evidence="1">Uncharacterized protein</fullName>
    </submittedName>
</protein>
<reference evidence="1" key="2">
    <citation type="journal article" date="2022" name="Res Sq">
        <title>Comparative Genomics Reveals Insights into the Divergent Evolution of Astigmatic Mites and Household Pest Adaptations.</title>
        <authorList>
            <person name="Xiong Q."/>
            <person name="Wan A.T.-Y."/>
            <person name="Liu X.-Y."/>
            <person name="Fung C.S.-H."/>
            <person name="Xiao X."/>
            <person name="Malainual N."/>
            <person name="Hou J."/>
            <person name="Wang L."/>
            <person name="Wang M."/>
            <person name="Yang K."/>
            <person name="Cui Y."/>
            <person name="Leung E."/>
            <person name="Nong W."/>
            <person name="Shin S.-K."/>
            <person name="Au S."/>
            <person name="Jeong K.Y."/>
            <person name="Chew F.T."/>
            <person name="Hui J."/>
            <person name="Leung T.F."/>
            <person name="Tungtrongchitr A."/>
            <person name="Zhong N."/>
            <person name="Liu Z."/>
            <person name="Tsui S."/>
        </authorList>
    </citation>
    <scope>NUCLEOTIDE SEQUENCE</scope>
    <source>
        <strain evidence="1">Derf</strain>
        <tissue evidence="1">Whole organism</tissue>
    </source>
</reference>
<accession>A0A922I7V7</accession>
<reference evidence="1" key="1">
    <citation type="submission" date="2013-05" db="EMBL/GenBank/DDBJ databases">
        <authorList>
            <person name="Yim A.K.Y."/>
            <person name="Chan T.F."/>
            <person name="Ji K.M."/>
            <person name="Liu X.Y."/>
            <person name="Zhou J.W."/>
            <person name="Li R.Q."/>
            <person name="Yang K.Y."/>
            <person name="Li J."/>
            <person name="Li M."/>
            <person name="Law P.T.W."/>
            <person name="Wu Y.L."/>
            <person name="Cai Z.L."/>
            <person name="Qin H."/>
            <person name="Bao Y."/>
            <person name="Leung R.K.K."/>
            <person name="Ng P.K.S."/>
            <person name="Zou J."/>
            <person name="Zhong X.J."/>
            <person name="Ran P.X."/>
            <person name="Zhong N.S."/>
            <person name="Liu Z.G."/>
            <person name="Tsui S.K.W."/>
        </authorList>
    </citation>
    <scope>NUCLEOTIDE SEQUENCE</scope>
    <source>
        <strain evidence="1">Derf</strain>
        <tissue evidence="1">Whole organism</tissue>
    </source>
</reference>
<proteinExistence type="predicted"/>
<dbReference type="EMBL" id="ASGP02000001">
    <property type="protein sequence ID" value="KAH9525932.1"/>
    <property type="molecule type" value="Genomic_DNA"/>
</dbReference>